<evidence type="ECO:0000256" key="1">
    <source>
        <dbReference type="SAM" id="MobiDB-lite"/>
    </source>
</evidence>
<proteinExistence type="predicted"/>
<organism evidence="2 3">
    <name type="scientific">Corchorus olitorius</name>
    <dbReference type="NCBI Taxonomy" id="93759"/>
    <lineage>
        <taxon>Eukaryota</taxon>
        <taxon>Viridiplantae</taxon>
        <taxon>Streptophyta</taxon>
        <taxon>Embryophyta</taxon>
        <taxon>Tracheophyta</taxon>
        <taxon>Spermatophyta</taxon>
        <taxon>Magnoliopsida</taxon>
        <taxon>eudicotyledons</taxon>
        <taxon>Gunneridae</taxon>
        <taxon>Pentapetalae</taxon>
        <taxon>rosids</taxon>
        <taxon>malvids</taxon>
        <taxon>Malvales</taxon>
        <taxon>Malvaceae</taxon>
        <taxon>Grewioideae</taxon>
        <taxon>Apeibeae</taxon>
        <taxon>Corchorus</taxon>
    </lineage>
</organism>
<dbReference type="EMBL" id="AWUE01013178">
    <property type="protein sequence ID" value="OMP07528.1"/>
    <property type="molecule type" value="Genomic_DNA"/>
</dbReference>
<sequence>MTEVEIASNGDPIYGGRESLGPFNPHGEGTSSAASYLMSASAPAEGSHNIRRRLSGHELQLSKESGRLRNDGQRYIDVARDCKGEDITPVEIELLHLYAALYRYVLIRAHAGSGN</sequence>
<dbReference type="AlphaFoldDB" id="A0A1R3KKL9"/>
<dbReference type="Proteomes" id="UP000187203">
    <property type="component" value="Unassembled WGS sequence"/>
</dbReference>
<evidence type="ECO:0000313" key="2">
    <source>
        <dbReference type="EMBL" id="OMP07528.1"/>
    </source>
</evidence>
<reference evidence="3" key="1">
    <citation type="submission" date="2013-09" db="EMBL/GenBank/DDBJ databases">
        <title>Corchorus olitorius genome sequencing.</title>
        <authorList>
            <person name="Alam M."/>
            <person name="Haque M.S."/>
            <person name="Islam M.S."/>
            <person name="Emdad E.M."/>
            <person name="Islam M.M."/>
            <person name="Ahmed B."/>
            <person name="Halim A."/>
            <person name="Hossen Q.M.M."/>
            <person name="Hossain M.Z."/>
            <person name="Ahmed R."/>
            <person name="Khan M.M."/>
            <person name="Islam R."/>
            <person name="Rashid M.M."/>
            <person name="Khan S.A."/>
            <person name="Rahman M.S."/>
            <person name="Alam M."/>
            <person name="Yahiya A.S."/>
            <person name="Khan M.S."/>
            <person name="Azam M.S."/>
            <person name="Haque T."/>
            <person name="Lashkar M.Z.H."/>
            <person name="Akhand A.I."/>
            <person name="Morshed G."/>
            <person name="Roy S."/>
            <person name="Uddin K.S."/>
            <person name="Rabeya T."/>
            <person name="Hossain A.S."/>
            <person name="Chowdhury A."/>
            <person name="Snigdha A.R."/>
            <person name="Mortoza M.S."/>
            <person name="Matin S.A."/>
            <person name="Hoque S.M.E."/>
            <person name="Islam M.K."/>
            <person name="Roy D.K."/>
            <person name="Haider R."/>
            <person name="Moosa M.M."/>
            <person name="Elias S.M."/>
            <person name="Hasan A.M."/>
            <person name="Jahan S."/>
            <person name="Shafiuddin M."/>
            <person name="Mahmood N."/>
            <person name="Shommy N.S."/>
        </authorList>
    </citation>
    <scope>NUCLEOTIDE SEQUENCE [LARGE SCALE GENOMIC DNA]</scope>
    <source>
        <strain evidence="3">cv. O-4</strain>
    </source>
</reference>
<accession>A0A1R3KKL9</accession>
<protein>
    <submittedName>
        <fullName evidence="2">Uncharacterized protein</fullName>
    </submittedName>
</protein>
<comment type="caution">
    <text evidence="2">The sequence shown here is derived from an EMBL/GenBank/DDBJ whole genome shotgun (WGS) entry which is preliminary data.</text>
</comment>
<gene>
    <name evidence="2" type="ORF">COLO4_07258</name>
</gene>
<keyword evidence="3" id="KW-1185">Reference proteome</keyword>
<name>A0A1R3KKL9_9ROSI</name>
<feature type="region of interest" description="Disordered" evidence="1">
    <location>
        <begin position="1"/>
        <end position="40"/>
    </location>
</feature>
<evidence type="ECO:0000313" key="3">
    <source>
        <dbReference type="Proteomes" id="UP000187203"/>
    </source>
</evidence>
<feature type="compositionally biased region" description="Low complexity" evidence="1">
    <location>
        <begin position="31"/>
        <end position="40"/>
    </location>
</feature>